<reference evidence="4 5" key="1">
    <citation type="submission" date="2020-10" db="EMBL/GenBank/DDBJ databases">
        <title>Connecting structure to function with the recovery of over 1000 high-quality activated sludge metagenome-assembled genomes encoding full-length rRNA genes using long-read sequencing.</title>
        <authorList>
            <person name="Singleton C.M."/>
            <person name="Petriglieri F."/>
            <person name="Kristensen J.M."/>
            <person name="Kirkegaard R.H."/>
            <person name="Michaelsen T.Y."/>
            <person name="Andersen M.H."/>
            <person name="Karst S.M."/>
            <person name="Dueholm M.S."/>
            <person name="Nielsen P.H."/>
            <person name="Albertsen M."/>
        </authorList>
    </citation>
    <scope>NUCLEOTIDE SEQUENCE [LARGE SCALE GENOMIC DNA]</scope>
    <source>
        <strain evidence="4">Ribe_18-Q3-R11-54_MAXAC.273</strain>
    </source>
</reference>
<dbReference type="PANTHER" id="PTHR44227:SF3">
    <property type="entry name" value="PROTEIN O-MANNOSYL-TRANSFERASE TMTC4"/>
    <property type="match status" value="1"/>
</dbReference>
<protein>
    <recommendedName>
        <fullName evidence="6">Glycosyltransferase RgtA/B/C/D-like domain-containing protein</fullName>
    </recommendedName>
</protein>
<proteinExistence type="predicted"/>
<organism evidence="4 5">
    <name type="scientific">Candidatus Opimibacter skivensis</name>
    <dbReference type="NCBI Taxonomy" id="2982028"/>
    <lineage>
        <taxon>Bacteria</taxon>
        <taxon>Pseudomonadati</taxon>
        <taxon>Bacteroidota</taxon>
        <taxon>Saprospiria</taxon>
        <taxon>Saprospirales</taxon>
        <taxon>Saprospiraceae</taxon>
        <taxon>Candidatus Opimibacter</taxon>
    </lineage>
</organism>
<dbReference type="AlphaFoldDB" id="A0A9D7XU51"/>
<keyword evidence="3" id="KW-1133">Transmembrane helix</keyword>
<keyword evidence="3" id="KW-0472">Membrane</keyword>
<comment type="caution">
    <text evidence="4">The sequence shown here is derived from an EMBL/GenBank/DDBJ whole genome shotgun (WGS) entry which is preliminary data.</text>
</comment>
<evidence type="ECO:0000256" key="3">
    <source>
        <dbReference type="SAM" id="Phobius"/>
    </source>
</evidence>
<dbReference type="GO" id="GO:0030968">
    <property type="term" value="P:endoplasmic reticulum unfolded protein response"/>
    <property type="evidence" value="ECO:0007669"/>
    <property type="project" value="TreeGrafter"/>
</dbReference>
<keyword evidence="1" id="KW-0677">Repeat</keyword>
<dbReference type="InterPro" id="IPR052346">
    <property type="entry name" value="O-mannosyl-transferase_TMTC"/>
</dbReference>
<evidence type="ECO:0000313" key="5">
    <source>
        <dbReference type="Proteomes" id="UP000808337"/>
    </source>
</evidence>
<keyword evidence="2" id="KW-0802">TPR repeat</keyword>
<evidence type="ECO:0000256" key="1">
    <source>
        <dbReference type="ARBA" id="ARBA00022737"/>
    </source>
</evidence>
<dbReference type="PANTHER" id="PTHR44227">
    <property type="match status" value="1"/>
</dbReference>
<accession>A0A9D7XU51</accession>
<name>A0A9D7XU51_9BACT</name>
<dbReference type="GO" id="GO:0035269">
    <property type="term" value="P:protein O-linked glycosylation via mannose"/>
    <property type="evidence" value="ECO:0007669"/>
    <property type="project" value="TreeGrafter"/>
</dbReference>
<dbReference type="EMBL" id="JADKGY010000018">
    <property type="protein sequence ID" value="MBK9983352.1"/>
    <property type="molecule type" value="Genomic_DNA"/>
</dbReference>
<dbReference type="GO" id="GO:0000030">
    <property type="term" value="F:mannosyltransferase activity"/>
    <property type="evidence" value="ECO:0007669"/>
    <property type="project" value="TreeGrafter"/>
</dbReference>
<keyword evidence="3" id="KW-0812">Transmembrane</keyword>
<feature type="transmembrane region" description="Helical" evidence="3">
    <location>
        <begin position="111"/>
        <end position="131"/>
    </location>
</feature>
<feature type="transmembrane region" description="Helical" evidence="3">
    <location>
        <begin position="138"/>
        <end position="157"/>
    </location>
</feature>
<dbReference type="Proteomes" id="UP000808337">
    <property type="component" value="Unassembled WGS sequence"/>
</dbReference>
<feature type="transmembrane region" description="Helical" evidence="3">
    <location>
        <begin position="21"/>
        <end position="45"/>
    </location>
</feature>
<sequence length="187" mass="20731">MAKKRKQDRIKPISQVAEPDISGMGGLSEPVIALLLALFGFVLYANTLGHGYVLDDDLTISLNANVQRGISGIANIFSQPYRDNCFGGCLYRPLTLSCFAVEWAIAPNSPFIGHLMNVAWYSATVALFYITLRKLIPYSNSILLCAVVVLFMAHPIHTEVVANIKSRDEILSLFFYNPQFIPVCEMV</sequence>
<evidence type="ECO:0000256" key="2">
    <source>
        <dbReference type="ARBA" id="ARBA00022803"/>
    </source>
</evidence>
<gene>
    <name evidence="4" type="ORF">IPP15_13335</name>
</gene>
<evidence type="ECO:0008006" key="6">
    <source>
        <dbReference type="Google" id="ProtNLM"/>
    </source>
</evidence>
<evidence type="ECO:0000313" key="4">
    <source>
        <dbReference type="EMBL" id="MBK9983352.1"/>
    </source>
</evidence>